<dbReference type="InterPro" id="IPR045741">
    <property type="entry name" value="PorV"/>
</dbReference>
<feature type="domain" description="Type IX secretion system protein PorV" evidence="2">
    <location>
        <begin position="28"/>
        <end position="270"/>
    </location>
</feature>
<dbReference type="AlphaFoldDB" id="A0A5M8P4N0"/>
<evidence type="ECO:0000313" key="4">
    <source>
        <dbReference type="EMBL" id="KAA6303328.1"/>
    </source>
</evidence>
<dbReference type="Pfam" id="PF19572">
    <property type="entry name" value="PorV"/>
    <property type="match status" value="1"/>
</dbReference>
<dbReference type="Proteomes" id="UP000324575">
    <property type="component" value="Unassembled WGS sequence"/>
</dbReference>
<dbReference type="EMBL" id="SNRX01000002">
    <property type="protein sequence ID" value="KAA6303328.1"/>
    <property type="molecule type" value="Genomic_DNA"/>
</dbReference>
<dbReference type="NCBIfam" id="NF033710">
    <property type="entry name" value="T9SS_OM_PorV"/>
    <property type="match status" value="1"/>
</dbReference>
<dbReference type="SUPFAM" id="SSF56935">
    <property type="entry name" value="Porins"/>
    <property type="match status" value="1"/>
</dbReference>
<dbReference type="InterPro" id="IPR047799">
    <property type="entry name" value="T9SS_OM_PorV"/>
</dbReference>
<gene>
    <name evidence="3" type="ORF">EZS26_000479</name>
    <name evidence="4" type="ORF">EZS26_000488</name>
</gene>
<name>A0A5M8P4N0_9BACT</name>
<evidence type="ECO:0000259" key="2">
    <source>
        <dbReference type="Pfam" id="PF19572"/>
    </source>
</evidence>
<evidence type="ECO:0000256" key="1">
    <source>
        <dbReference type="SAM" id="SignalP"/>
    </source>
</evidence>
<comment type="caution">
    <text evidence="4">The sequence shown here is derived from an EMBL/GenBank/DDBJ whole genome shotgun (WGS) entry which is preliminary data.</text>
</comment>
<protein>
    <recommendedName>
        <fullName evidence="2">Type IX secretion system protein PorV domain-containing protein</fullName>
    </recommendedName>
</protein>
<accession>A0A5M8P4N0</accession>
<sequence>MNKIKSVITLAILLFASIQIQAQTIKEENFNPLETGIPSLTIAPDARGGAMGDVGAATSPDVFSQYWNPAKYAFAYSKAGISYTLTPWLSRLVDDIYLNYVSGYTKLSDNLAIGASLRYFSLGDIVLTAEGASGSDVIALGNTRPYEMAVDAGISLKLTETFSLAASLRGIYSDLGSGRGMEDMEPAKAIAADIAGYYNNYVVLGQNECMLGVGFNFSNIGNKVSYDGGNHYSFLPTNLRLGASLLFPMDDYNTLSINADANKYLVPTPPKYLAKDPGESDEDYKGRQDLLWDQYRDISAISGIFKSFSDAPGGIKEELREIAWSIGAEYAYDNKFFFRGGYYHENQYKGNRQYFTLGTGFKLTSFQLDVSYLISTVPSNPLDQTLRFSLSFDMDGLKNLMR</sequence>
<dbReference type="Gene3D" id="2.40.160.60">
    <property type="entry name" value="Outer membrane protein transport protein (OMPP1/FadL/TodX)"/>
    <property type="match status" value="1"/>
</dbReference>
<dbReference type="EMBL" id="SNRX01000002">
    <property type="protein sequence ID" value="KAA6303319.1"/>
    <property type="molecule type" value="Genomic_DNA"/>
</dbReference>
<organism evidence="4 5">
    <name type="scientific">Candidatus Ordinivivax streblomastigis</name>
    <dbReference type="NCBI Taxonomy" id="2540710"/>
    <lineage>
        <taxon>Bacteria</taxon>
        <taxon>Pseudomonadati</taxon>
        <taxon>Bacteroidota</taxon>
        <taxon>Bacteroidia</taxon>
        <taxon>Bacteroidales</taxon>
        <taxon>Candidatus Ordinivivax</taxon>
    </lineage>
</organism>
<feature type="chain" id="PRO_5033859405" description="Type IX secretion system protein PorV domain-containing protein" evidence="1">
    <location>
        <begin position="23"/>
        <end position="402"/>
    </location>
</feature>
<feature type="signal peptide" evidence="1">
    <location>
        <begin position="1"/>
        <end position="22"/>
    </location>
</feature>
<evidence type="ECO:0000313" key="5">
    <source>
        <dbReference type="Proteomes" id="UP000324575"/>
    </source>
</evidence>
<reference evidence="4 5" key="1">
    <citation type="submission" date="2019-03" db="EMBL/GenBank/DDBJ databases">
        <title>Single cell metagenomics reveals metabolic interactions within the superorganism composed of flagellate Streblomastix strix and complex community of Bacteroidetes bacteria on its surface.</title>
        <authorList>
            <person name="Treitli S.C."/>
            <person name="Kolisko M."/>
            <person name="Husnik F."/>
            <person name="Keeling P."/>
            <person name="Hampl V."/>
        </authorList>
    </citation>
    <scope>NUCLEOTIDE SEQUENCE [LARGE SCALE GENOMIC DNA]</scope>
    <source>
        <strain evidence="4">St1</strain>
    </source>
</reference>
<proteinExistence type="predicted"/>
<evidence type="ECO:0000313" key="3">
    <source>
        <dbReference type="EMBL" id="KAA6303319.1"/>
    </source>
</evidence>
<keyword evidence="1" id="KW-0732">Signal</keyword>
<dbReference type="NCBIfam" id="NF033709">
    <property type="entry name" value="PorV_fam"/>
    <property type="match status" value="1"/>
</dbReference>